<evidence type="ECO:0000313" key="3">
    <source>
        <dbReference type="Proteomes" id="UP000664534"/>
    </source>
</evidence>
<dbReference type="CDD" id="cd04301">
    <property type="entry name" value="NAT_SF"/>
    <property type="match status" value="1"/>
</dbReference>
<organism evidence="2 3">
    <name type="scientific">Imshaugia aleurites</name>
    <dbReference type="NCBI Taxonomy" id="172621"/>
    <lineage>
        <taxon>Eukaryota</taxon>
        <taxon>Fungi</taxon>
        <taxon>Dikarya</taxon>
        <taxon>Ascomycota</taxon>
        <taxon>Pezizomycotina</taxon>
        <taxon>Lecanoromycetes</taxon>
        <taxon>OSLEUM clade</taxon>
        <taxon>Lecanoromycetidae</taxon>
        <taxon>Lecanorales</taxon>
        <taxon>Lecanorineae</taxon>
        <taxon>Parmeliaceae</taxon>
        <taxon>Imshaugia</taxon>
    </lineage>
</organism>
<dbReference type="EMBL" id="CAJPDT010000005">
    <property type="protein sequence ID" value="CAF9909100.1"/>
    <property type="molecule type" value="Genomic_DNA"/>
</dbReference>
<reference evidence="2" key="1">
    <citation type="submission" date="2021-03" db="EMBL/GenBank/DDBJ databases">
        <authorList>
            <person name="Tagirdzhanova G."/>
        </authorList>
    </citation>
    <scope>NUCLEOTIDE SEQUENCE</scope>
</reference>
<gene>
    <name evidence="2" type="ORF">IMSHALPRED_007604</name>
</gene>
<dbReference type="PROSITE" id="PS51186">
    <property type="entry name" value="GNAT"/>
    <property type="match status" value="1"/>
</dbReference>
<dbReference type="OrthoDB" id="2129362at2759"/>
<sequence length="218" mass="25341">MESSPPLVTIRRCLYRDIDEILPIYNHYVTDTVMSLDLDPKSQVYMLNLYDLVHSQDLPFLVATTSNDHKEEILGYAYANYYRRLPAFGGTVKVLIYLHPDATGRGVGTQLLNILMRMLRAVGPGTDREHGIREVLAIVPVDEGQDAALTSFFLKTGFEDRGLLKGVAWKMGRWIDTRTYQRSLWEEPRDTEKAAQEKRAPDRHWWSSLFRRRRRRRA</sequence>
<evidence type="ECO:0000259" key="1">
    <source>
        <dbReference type="PROSITE" id="PS51186"/>
    </source>
</evidence>
<keyword evidence="3" id="KW-1185">Reference proteome</keyword>
<dbReference type="InterPro" id="IPR000182">
    <property type="entry name" value="GNAT_dom"/>
</dbReference>
<name>A0A8H3I6F0_9LECA</name>
<proteinExistence type="predicted"/>
<dbReference type="AlphaFoldDB" id="A0A8H3I6F0"/>
<evidence type="ECO:0000313" key="2">
    <source>
        <dbReference type="EMBL" id="CAF9909100.1"/>
    </source>
</evidence>
<dbReference type="SUPFAM" id="SSF55729">
    <property type="entry name" value="Acyl-CoA N-acyltransferases (Nat)"/>
    <property type="match status" value="1"/>
</dbReference>
<comment type="caution">
    <text evidence="2">The sequence shown here is derived from an EMBL/GenBank/DDBJ whole genome shotgun (WGS) entry which is preliminary data.</text>
</comment>
<dbReference type="InterPro" id="IPR016181">
    <property type="entry name" value="Acyl_CoA_acyltransferase"/>
</dbReference>
<dbReference type="PANTHER" id="PTHR43072">
    <property type="entry name" value="N-ACETYLTRANSFERASE"/>
    <property type="match status" value="1"/>
</dbReference>
<accession>A0A8H3I6F0</accession>
<dbReference type="GO" id="GO:0016747">
    <property type="term" value="F:acyltransferase activity, transferring groups other than amino-acyl groups"/>
    <property type="evidence" value="ECO:0007669"/>
    <property type="project" value="InterPro"/>
</dbReference>
<dbReference type="Gene3D" id="3.40.630.30">
    <property type="match status" value="1"/>
</dbReference>
<feature type="domain" description="N-acetyltransferase" evidence="1">
    <location>
        <begin position="8"/>
        <end position="176"/>
    </location>
</feature>
<dbReference type="Proteomes" id="UP000664534">
    <property type="component" value="Unassembled WGS sequence"/>
</dbReference>
<dbReference type="PANTHER" id="PTHR43072:SF8">
    <property type="entry name" value="ACYLTRANSFERASE FABY-RELATED"/>
    <property type="match status" value="1"/>
</dbReference>
<dbReference type="Pfam" id="PF00583">
    <property type="entry name" value="Acetyltransf_1"/>
    <property type="match status" value="1"/>
</dbReference>
<protein>
    <recommendedName>
        <fullName evidence="1">N-acetyltransferase domain-containing protein</fullName>
    </recommendedName>
</protein>